<keyword evidence="2" id="KW-0238">DNA-binding</keyword>
<dbReference type="EMBL" id="AMZH03005674">
    <property type="protein sequence ID" value="RRT65812.1"/>
    <property type="molecule type" value="Genomic_DNA"/>
</dbReference>
<comment type="similarity">
    <text evidence="1">Belongs to the TBP family.</text>
</comment>
<sequence>EEDSESEAWQIRAWMRANPSISLSILLALFPRFSKDKIKVRHTGLYWRTKIWLVCYHCFNTSLLNVPGILFRLLIWTASWILKQLLCKLVMLSITRRYVLEQRVSINPNLQQGRSDDLRLNDFKIQNIVGSCDVKFPIRLEGLAFSHGAFCSVC</sequence>
<feature type="transmembrane region" description="Helical" evidence="5">
    <location>
        <begin position="51"/>
        <end position="75"/>
    </location>
</feature>
<evidence type="ECO:0000313" key="7">
    <source>
        <dbReference type="Proteomes" id="UP000287651"/>
    </source>
</evidence>
<dbReference type="GO" id="GO:0003677">
    <property type="term" value="F:DNA binding"/>
    <property type="evidence" value="ECO:0007669"/>
    <property type="project" value="UniProtKB-KW"/>
</dbReference>
<dbReference type="InterPro" id="IPR000814">
    <property type="entry name" value="TBP"/>
</dbReference>
<protein>
    <submittedName>
        <fullName evidence="6">Uncharacterized protein</fullName>
    </submittedName>
</protein>
<dbReference type="Gene3D" id="3.30.310.10">
    <property type="entry name" value="TATA-Binding Protein"/>
    <property type="match status" value="1"/>
</dbReference>
<keyword evidence="5" id="KW-0472">Membrane</keyword>
<evidence type="ECO:0000256" key="3">
    <source>
        <dbReference type="ARBA" id="ARBA00023163"/>
    </source>
</evidence>
<organism evidence="6 7">
    <name type="scientific">Ensete ventricosum</name>
    <name type="common">Abyssinian banana</name>
    <name type="synonym">Musa ensete</name>
    <dbReference type="NCBI Taxonomy" id="4639"/>
    <lineage>
        <taxon>Eukaryota</taxon>
        <taxon>Viridiplantae</taxon>
        <taxon>Streptophyta</taxon>
        <taxon>Embryophyta</taxon>
        <taxon>Tracheophyta</taxon>
        <taxon>Spermatophyta</taxon>
        <taxon>Magnoliopsida</taxon>
        <taxon>Liliopsida</taxon>
        <taxon>Zingiberales</taxon>
        <taxon>Musaceae</taxon>
        <taxon>Ensete</taxon>
    </lineage>
</organism>
<dbReference type="GO" id="GO:0006352">
    <property type="term" value="P:DNA-templated transcription initiation"/>
    <property type="evidence" value="ECO:0007669"/>
    <property type="project" value="InterPro"/>
</dbReference>
<dbReference type="Pfam" id="PF00352">
    <property type="entry name" value="TBP"/>
    <property type="match status" value="1"/>
</dbReference>
<dbReference type="SUPFAM" id="SSF55945">
    <property type="entry name" value="TATA-box binding protein-like"/>
    <property type="match status" value="1"/>
</dbReference>
<gene>
    <name evidence="6" type="ORF">B296_00027997</name>
</gene>
<evidence type="ECO:0000256" key="5">
    <source>
        <dbReference type="SAM" id="Phobius"/>
    </source>
</evidence>
<dbReference type="Proteomes" id="UP000287651">
    <property type="component" value="Unassembled WGS sequence"/>
</dbReference>
<keyword evidence="5" id="KW-0812">Transmembrane</keyword>
<reference evidence="6 7" key="1">
    <citation type="journal article" date="2014" name="Agronomy (Basel)">
        <title>A Draft Genome Sequence for Ensete ventricosum, the Drought-Tolerant Tree Against Hunger.</title>
        <authorList>
            <person name="Harrison J."/>
            <person name="Moore K.A."/>
            <person name="Paszkiewicz K."/>
            <person name="Jones T."/>
            <person name="Grant M."/>
            <person name="Ambacheew D."/>
            <person name="Muzemil S."/>
            <person name="Studholme D.J."/>
        </authorList>
    </citation>
    <scope>NUCLEOTIDE SEQUENCE [LARGE SCALE GENOMIC DNA]</scope>
</reference>
<name>A0A426ZP71_ENSVE</name>
<proteinExistence type="inferred from homology"/>
<comment type="function">
    <text evidence="4">General transcription factor that functions at the core of the DNA-binding multiprotein factor TFIID. Binding of TFIID to the TATA box is the initial transcriptional step of the pre-initiation complex (PIC), playing a role in the activation of eukaryotic genes transcribed by RNA polymerase II.</text>
</comment>
<evidence type="ECO:0000256" key="4">
    <source>
        <dbReference type="ARBA" id="ARBA00037612"/>
    </source>
</evidence>
<keyword evidence="5" id="KW-1133">Transmembrane helix</keyword>
<dbReference type="AlphaFoldDB" id="A0A426ZP71"/>
<accession>A0A426ZP71</accession>
<evidence type="ECO:0000313" key="6">
    <source>
        <dbReference type="EMBL" id="RRT65812.1"/>
    </source>
</evidence>
<dbReference type="InterPro" id="IPR012295">
    <property type="entry name" value="TBP_dom_sf"/>
</dbReference>
<evidence type="ECO:0000256" key="2">
    <source>
        <dbReference type="ARBA" id="ARBA00023125"/>
    </source>
</evidence>
<evidence type="ECO:0000256" key="1">
    <source>
        <dbReference type="ARBA" id="ARBA00005560"/>
    </source>
</evidence>
<keyword evidence="3" id="KW-0804">Transcription</keyword>
<feature type="transmembrane region" description="Helical" evidence="5">
    <location>
        <begin position="13"/>
        <end position="30"/>
    </location>
</feature>
<feature type="non-terminal residue" evidence="6">
    <location>
        <position position="1"/>
    </location>
</feature>
<comment type="caution">
    <text evidence="6">The sequence shown here is derived from an EMBL/GenBank/DDBJ whole genome shotgun (WGS) entry which is preliminary data.</text>
</comment>